<dbReference type="InterPro" id="IPR025985">
    <property type="entry name" value="YnbE"/>
</dbReference>
<protein>
    <submittedName>
        <fullName evidence="1">YnbE family lipoprotein</fullName>
    </submittedName>
</protein>
<sequence>MRFLAFFLPMTFIVLGCTPRIEVVTPDKPIIIDLNIKIDHNIHIKVDKEIETLINSNEALFSS</sequence>
<proteinExistence type="predicted"/>
<name>A0ABV6CA00_9GAMM</name>
<dbReference type="Pfam" id="PF13617">
    <property type="entry name" value="Lipoprotein_19"/>
    <property type="match status" value="1"/>
</dbReference>
<evidence type="ECO:0000313" key="2">
    <source>
        <dbReference type="Proteomes" id="UP001589758"/>
    </source>
</evidence>
<dbReference type="Proteomes" id="UP001589758">
    <property type="component" value="Unassembled WGS sequence"/>
</dbReference>
<dbReference type="PROSITE" id="PS51257">
    <property type="entry name" value="PROKAR_LIPOPROTEIN"/>
    <property type="match status" value="1"/>
</dbReference>
<dbReference type="EMBL" id="JBHLXE010000076">
    <property type="protein sequence ID" value="MFC0179813.1"/>
    <property type="molecule type" value="Genomic_DNA"/>
</dbReference>
<organism evidence="1 2">
    <name type="scientific">Thorsellia kenyensis</name>
    <dbReference type="NCBI Taxonomy" id="1549888"/>
    <lineage>
        <taxon>Bacteria</taxon>
        <taxon>Pseudomonadati</taxon>
        <taxon>Pseudomonadota</taxon>
        <taxon>Gammaproteobacteria</taxon>
        <taxon>Enterobacterales</taxon>
        <taxon>Thorselliaceae</taxon>
        <taxon>Thorsellia</taxon>
    </lineage>
</organism>
<comment type="caution">
    <text evidence="1">The sequence shown here is derived from an EMBL/GenBank/DDBJ whole genome shotgun (WGS) entry which is preliminary data.</text>
</comment>
<evidence type="ECO:0000313" key="1">
    <source>
        <dbReference type="EMBL" id="MFC0179813.1"/>
    </source>
</evidence>
<reference evidence="1 2" key="1">
    <citation type="submission" date="2024-09" db="EMBL/GenBank/DDBJ databases">
        <authorList>
            <person name="Sun Q."/>
            <person name="Mori K."/>
        </authorList>
    </citation>
    <scope>NUCLEOTIDE SEQUENCE [LARGE SCALE GENOMIC DNA]</scope>
    <source>
        <strain evidence="1 2">CCM 8545</strain>
    </source>
</reference>
<accession>A0ABV6CA00</accession>
<keyword evidence="1" id="KW-0449">Lipoprotein</keyword>
<keyword evidence="2" id="KW-1185">Reference proteome</keyword>
<dbReference type="RefSeq" id="WP_385876919.1">
    <property type="nucleotide sequence ID" value="NZ_JBHLXE010000076.1"/>
</dbReference>
<gene>
    <name evidence="1" type="ORF">ACFFIT_06895</name>
</gene>